<dbReference type="AlphaFoldDB" id="A0A9N9TGE5"/>
<evidence type="ECO:0000259" key="8">
    <source>
        <dbReference type="Pfam" id="PF10509"/>
    </source>
</evidence>
<dbReference type="GO" id="GO:0005524">
    <property type="term" value="F:ATP binding"/>
    <property type="evidence" value="ECO:0007669"/>
    <property type="project" value="UniProtKB-KW"/>
</dbReference>
<comment type="similarity">
    <text evidence="1">Belongs to the GHMP kinase family. GalK subfamily.</text>
</comment>
<dbReference type="PROSITE" id="PS00627">
    <property type="entry name" value="GHMP_KINASES_ATP"/>
    <property type="match status" value="1"/>
</dbReference>
<reference evidence="9" key="1">
    <citation type="submission" date="2022-01" db="EMBL/GenBank/DDBJ databases">
        <authorList>
            <person name="King R."/>
        </authorList>
    </citation>
    <scope>NUCLEOTIDE SEQUENCE</scope>
</reference>
<dbReference type="InterPro" id="IPR006203">
    <property type="entry name" value="GHMP_knse_ATP-bd_CS"/>
</dbReference>
<dbReference type="OrthoDB" id="187738at2759"/>
<proteinExistence type="inferred from homology"/>
<dbReference type="GO" id="GO:0004335">
    <property type="term" value="F:galactokinase activity"/>
    <property type="evidence" value="ECO:0007669"/>
    <property type="project" value="InterPro"/>
</dbReference>
<evidence type="ECO:0000313" key="10">
    <source>
        <dbReference type="Proteomes" id="UP001153712"/>
    </source>
</evidence>
<dbReference type="InterPro" id="IPR000705">
    <property type="entry name" value="Galactokinase"/>
</dbReference>
<protein>
    <recommendedName>
        <fullName evidence="11">Galactokinase</fullName>
    </recommendedName>
</protein>
<feature type="domain" description="Galactokinase N-terminal" evidence="8">
    <location>
        <begin position="25"/>
        <end position="72"/>
    </location>
</feature>
<keyword evidence="2" id="KW-0808">Transferase</keyword>
<organism evidence="9 10">
    <name type="scientific">Phyllotreta striolata</name>
    <name type="common">Striped flea beetle</name>
    <name type="synonym">Crioceris striolata</name>
    <dbReference type="NCBI Taxonomy" id="444603"/>
    <lineage>
        <taxon>Eukaryota</taxon>
        <taxon>Metazoa</taxon>
        <taxon>Ecdysozoa</taxon>
        <taxon>Arthropoda</taxon>
        <taxon>Hexapoda</taxon>
        <taxon>Insecta</taxon>
        <taxon>Pterygota</taxon>
        <taxon>Neoptera</taxon>
        <taxon>Endopterygota</taxon>
        <taxon>Coleoptera</taxon>
        <taxon>Polyphaga</taxon>
        <taxon>Cucujiformia</taxon>
        <taxon>Chrysomeloidea</taxon>
        <taxon>Chrysomelidae</taxon>
        <taxon>Galerucinae</taxon>
        <taxon>Alticini</taxon>
        <taxon>Phyllotreta</taxon>
    </lineage>
</organism>
<dbReference type="InterPro" id="IPR014721">
    <property type="entry name" value="Ribsml_uS5_D2-typ_fold_subgr"/>
</dbReference>
<dbReference type="Gene3D" id="3.30.70.3170">
    <property type="match status" value="1"/>
</dbReference>
<keyword evidence="4" id="KW-0418">Kinase</keyword>
<dbReference type="SUPFAM" id="SSF54211">
    <property type="entry name" value="Ribosomal protein S5 domain 2-like"/>
    <property type="match status" value="1"/>
</dbReference>
<feature type="domain" description="GHMP kinase N-terminal" evidence="6">
    <location>
        <begin position="127"/>
        <end position="199"/>
    </location>
</feature>
<evidence type="ECO:0000256" key="5">
    <source>
        <dbReference type="ARBA" id="ARBA00022840"/>
    </source>
</evidence>
<dbReference type="Pfam" id="PF00288">
    <property type="entry name" value="GHMP_kinases_N"/>
    <property type="match status" value="1"/>
</dbReference>
<evidence type="ECO:0000313" key="9">
    <source>
        <dbReference type="EMBL" id="CAG9857983.1"/>
    </source>
</evidence>
<evidence type="ECO:0000259" key="6">
    <source>
        <dbReference type="Pfam" id="PF00288"/>
    </source>
</evidence>
<keyword evidence="5" id="KW-0067">ATP-binding</keyword>
<accession>A0A9N9TGE5</accession>
<dbReference type="InterPro" id="IPR020568">
    <property type="entry name" value="Ribosomal_Su5_D2-typ_SF"/>
</dbReference>
<dbReference type="PRINTS" id="PR00959">
    <property type="entry name" value="MEVGALKINASE"/>
</dbReference>
<dbReference type="Proteomes" id="UP001153712">
    <property type="component" value="Chromosome 15"/>
</dbReference>
<dbReference type="EMBL" id="OU900108">
    <property type="protein sequence ID" value="CAG9857983.1"/>
    <property type="molecule type" value="Genomic_DNA"/>
</dbReference>
<dbReference type="PANTHER" id="PTHR10457:SF7">
    <property type="entry name" value="GALACTOKINASE-RELATED"/>
    <property type="match status" value="1"/>
</dbReference>
<dbReference type="Gene3D" id="1.20.1440.340">
    <property type="match status" value="1"/>
</dbReference>
<feature type="domain" description="GHMP kinase C-terminal" evidence="7">
    <location>
        <begin position="372"/>
        <end position="438"/>
    </location>
</feature>
<keyword evidence="3" id="KW-0547">Nucleotide-binding</keyword>
<evidence type="ECO:0000256" key="1">
    <source>
        <dbReference type="ARBA" id="ARBA00006566"/>
    </source>
</evidence>
<dbReference type="InterPro" id="IPR006204">
    <property type="entry name" value="GHMP_kinase_N_dom"/>
</dbReference>
<dbReference type="SUPFAM" id="SSF55060">
    <property type="entry name" value="GHMP Kinase, C-terminal domain"/>
    <property type="match status" value="1"/>
</dbReference>
<evidence type="ECO:0008006" key="11">
    <source>
        <dbReference type="Google" id="ProtNLM"/>
    </source>
</evidence>
<evidence type="ECO:0000256" key="3">
    <source>
        <dbReference type="ARBA" id="ARBA00022741"/>
    </source>
</evidence>
<evidence type="ECO:0000256" key="2">
    <source>
        <dbReference type="ARBA" id="ARBA00022679"/>
    </source>
</evidence>
<dbReference type="Pfam" id="PF10509">
    <property type="entry name" value="GalKase_gal_bdg"/>
    <property type="match status" value="1"/>
</dbReference>
<dbReference type="InterPro" id="IPR006206">
    <property type="entry name" value="Mevalonate/galactokinase"/>
</dbReference>
<dbReference type="InterPro" id="IPR036554">
    <property type="entry name" value="GHMP_kinase_C_sf"/>
</dbReference>
<dbReference type="InterPro" id="IPR013750">
    <property type="entry name" value="GHMP_kinase_C_dom"/>
</dbReference>
<dbReference type="PANTHER" id="PTHR10457">
    <property type="entry name" value="MEVALONATE KINASE/GALACTOKINASE"/>
    <property type="match status" value="1"/>
</dbReference>
<dbReference type="PIRSF" id="PIRSF000530">
    <property type="entry name" value="Galactokinase"/>
    <property type="match status" value="1"/>
</dbReference>
<dbReference type="GO" id="GO:0005829">
    <property type="term" value="C:cytosol"/>
    <property type="evidence" value="ECO:0007669"/>
    <property type="project" value="TreeGrafter"/>
</dbReference>
<evidence type="ECO:0000256" key="4">
    <source>
        <dbReference type="ARBA" id="ARBA00022777"/>
    </source>
</evidence>
<keyword evidence="10" id="KW-1185">Reference proteome</keyword>
<evidence type="ECO:0000259" key="7">
    <source>
        <dbReference type="Pfam" id="PF08544"/>
    </source>
</evidence>
<dbReference type="InterPro" id="IPR019741">
    <property type="entry name" value="Galactokinase_CS"/>
</dbReference>
<sequence>MASISEQVPIVALPKDDRAEATAREFLDAFQKKPDFFVRVPGRVNLIGEHIDYCGYSVCPMALKQDVLLAVSVENDKKLQLRNFDKKFSDFQCDLPNFEVRSGEGAPQWYQYFLCGVKGILDVLPVDRTAKGMKILVNGNVPQSAGLSSSSALVSAAALASAYAHGLSMSKEKLANICAECEKYIGTQGGGMDQAIAFLATEGCAKHIQFSPLRSEDIALPADAVFVIAHSLVNLNKAATADFNCRVIECRLAAQLIAVFLHQLMAMKRGVEWRTIRKLSDVQAALSLDLKAMISFAESALHERPYTKEEITSELATTVDELALVSLTPNTEHIVTFKLRQRALHVFQEALRVEEFLRACSAPHGEATPSILGGLMSESHRSLRDLYECSAPELDRLVEMSKGYALGARLTGAGWGGCAVALVPPHNVDGYMEFLKKNFYGEVEDVEALLFSTAPRGGACVYV</sequence>
<dbReference type="Pfam" id="PF08544">
    <property type="entry name" value="GHMP_kinases_C"/>
    <property type="match status" value="1"/>
</dbReference>
<dbReference type="GO" id="GO:0006012">
    <property type="term" value="P:galactose metabolic process"/>
    <property type="evidence" value="ECO:0007669"/>
    <property type="project" value="InterPro"/>
</dbReference>
<dbReference type="NCBIfam" id="TIGR00131">
    <property type="entry name" value="gal_kin"/>
    <property type="match status" value="1"/>
</dbReference>
<dbReference type="Gene3D" id="3.30.230.10">
    <property type="match status" value="1"/>
</dbReference>
<dbReference type="InterPro" id="IPR019539">
    <property type="entry name" value="GalKase_N"/>
</dbReference>
<dbReference type="PRINTS" id="PR00473">
    <property type="entry name" value="GALCTOKINASE"/>
</dbReference>
<gene>
    <name evidence="9" type="ORF">PHYEVI_LOCUS4376</name>
</gene>
<dbReference type="PROSITE" id="PS00106">
    <property type="entry name" value="GALACTOKINASE"/>
    <property type="match status" value="1"/>
</dbReference>
<name>A0A9N9TGE5_PHYSR</name>